<dbReference type="GO" id="GO:0006629">
    <property type="term" value="P:lipid metabolic process"/>
    <property type="evidence" value="ECO:0007669"/>
    <property type="project" value="InterPro"/>
</dbReference>
<dbReference type="EMBL" id="PXYW01000027">
    <property type="protein sequence ID" value="PSR33095.1"/>
    <property type="molecule type" value="Genomic_DNA"/>
</dbReference>
<dbReference type="Pfam" id="PF03009">
    <property type="entry name" value="GDPD"/>
    <property type="match status" value="1"/>
</dbReference>
<dbReference type="PANTHER" id="PTHR46211">
    <property type="entry name" value="GLYCEROPHOSPHORYL DIESTER PHOSPHODIESTERASE"/>
    <property type="match status" value="1"/>
</dbReference>
<dbReference type="Proteomes" id="UP000242972">
    <property type="component" value="Unassembled WGS sequence"/>
</dbReference>
<dbReference type="InterPro" id="IPR030395">
    <property type="entry name" value="GP_PDE_dom"/>
</dbReference>
<name>A0A2T2XF29_9FIRM</name>
<evidence type="ECO:0000313" key="3">
    <source>
        <dbReference type="Proteomes" id="UP000242972"/>
    </source>
</evidence>
<accession>A0A2T2XF29</accession>
<organism evidence="2 3">
    <name type="scientific">Sulfobacillus benefaciens</name>
    <dbReference type="NCBI Taxonomy" id="453960"/>
    <lineage>
        <taxon>Bacteria</taxon>
        <taxon>Bacillati</taxon>
        <taxon>Bacillota</taxon>
        <taxon>Clostridia</taxon>
        <taxon>Eubacteriales</taxon>
        <taxon>Clostridiales Family XVII. Incertae Sedis</taxon>
        <taxon>Sulfobacillus</taxon>
    </lineage>
</organism>
<dbReference type="PROSITE" id="PS51704">
    <property type="entry name" value="GP_PDE"/>
    <property type="match status" value="1"/>
</dbReference>
<dbReference type="SUPFAM" id="SSF51695">
    <property type="entry name" value="PLC-like phosphodiesterases"/>
    <property type="match status" value="1"/>
</dbReference>
<dbReference type="GO" id="GO:0008081">
    <property type="term" value="F:phosphoric diester hydrolase activity"/>
    <property type="evidence" value="ECO:0007669"/>
    <property type="project" value="InterPro"/>
</dbReference>
<proteinExistence type="predicted"/>
<gene>
    <name evidence="2" type="ORF">C7B46_11445</name>
</gene>
<comment type="caution">
    <text evidence="2">The sequence shown here is derived from an EMBL/GenBank/DDBJ whole genome shotgun (WGS) entry which is preliminary data.</text>
</comment>
<evidence type="ECO:0000313" key="2">
    <source>
        <dbReference type="EMBL" id="PSR33095.1"/>
    </source>
</evidence>
<dbReference type="InterPro" id="IPR017946">
    <property type="entry name" value="PLC-like_Pdiesterase_TIM-brl"/>
</dbReference>
<reference evidence="2 3" key="1">
    <citation type="journal article" date="2014" name="BMC Genomics">
        <title>Comparison of environmental and isolate Sulfobacillus genomes reveals diverse carbon, sulfur, nitrogen, and hydrogen metabolisms.</title>
        <authorList>
            <person name="Justice N.B."/>
            <person name="Norman A."/>
            <person name="Brown C.T."/>
            <person name="Singh A."/>
            <person name="Thomas B.C."/>
            <person name="Banfield J.F."/>
        </authorList>
    </citation>
    <scope>NUCLEOTIDE SEQUENCE [LARGE SCALE GENOMIC DNA]</scope>
    <source>
        <strain evidence="2">AMDSBA4</strain>
    </source>
</reference>
<sequence length="243" mass="27314">MGSHHKPWIWGHRGASALEPENTIPSFLRAYEQHVDGIELDVQLSADGVVVVMHDGTLDRTTNGTGWVGAYNWSTLRQLRTRHLSGPISDVPIPRLEEVFEALPSDTVLCIEYKNGPYYYPRLVEKTLEIVHRYQANSRIIVSSFDQFALVESASVAPEIPRAVAWMGRMVEPWGVARAAKASWVHVHKDSVPLDDLRRIKESGLQVAVWGLKSSEDASHLATQYVDAVFVDDPGWAVHFEHR</sequence>
<dbReference type="PANTHER" id="PTHR46211:SF14">
    <property type="entry name" value="GLYCEROPHOSPHODIESTER PHOSPHODIESTERASE"/>
    <property type="match status" value="1"/>
</dbReference>
<dbReference type="Gene3D" id="3.20.20.190">
    <property type="entry name" value="Phosphatidylinositol (PI) phosphodiesterase"/>
    <property type="match status" value="1"/>
</dbReference>
<dbReference type="AlphaFoldDB" id="A0A2T2XF29"/>
<feature type="domain" description="GP-PDE" evidence="1">
    <location>
        <begin position="7"/>
        <end position="241"/>
    </location>
</feature>
<protein>
    <recommendedName>
        <fullName evidence="1">GP-PDE domain-containing protein</fullName>
    </recommendedName>
</protein>
<evidence type="ECO:0000259" key="1">
    <source>
        <dbReference type="PROSITE" id="PS51704"/>
    </source>
</evidence>